<dbReference type="Proteomes" id="UP001059773">
    <property type="component" value="Chromosome"/>
</dbReference>
<organism evidence="2 3">
    <name type="scientific">Oceanobacillus jeddahense</name>
    <dbReference type="NCBI Taxonomy" id="1462527"/>
    <lineage>
        <taxon>Bacteria</taxon>
        <taxon>Bacillati</taxon>
        <taxon>Bacillota</taxon>
        <taxon>Bacilli</taxon>
        <taxon>Bacillales</taxon>
        <taxon>Bacillaceae</taxon>
        <taxon>Oceanobacillus</taxon>
    </lineage>
</organism>
<sequence>MDRNPAENVISHLIRVIGFIFIDMLMMITIAFMISTIFHNSAMSIGLVIFLRFAGSNIVTALDQYGWAKYILFAHLNLRQHSEGASSLLLHLPSAP</sequence>
<evidence type="ECO:0000313" key="2">
    <source>
        <dbReference type="EMBL" id="UUI04386.1"/>
    </source>
</evidence>
<reference evidence="2" key="1">
    <citation type="submission" date="2022-07" db="EMBL/GenBank/DDBJ databases">
        <title>FELIX.</title>
        <authorList>
            <person name="Wan K.H."/>
            <person name="Park S."/>
            <person name="Lawrence Q."/>
            <person name="Eichenberger J.P."/>
            <person name="Booth B.W."/>
            <person name="Piaggio A.J."/>
            <person name="Chandler J.C."/>
            <person name="Franklin A.B."/>
            <person name="Celniker S.E."/>
        </authorList>
    </citation>
    <scope>NUCLEOTIDE SEQUENCE</scope>
    <source>
        <strain evidence="2">QA-1986 374</strain>
    </source>
</reference>
<accession>A0ABY5JVM9</accession>
<keyword evidence="3" id="KW-1185">Reference proteome</keyword>
<dbReference type="EMBL" id="CP101914">
    <property type="protein sequence ID" value="UUI04386.1"/>
    <property type="molecule type" value="Genomic_DNA"/>
</dbReference>
<feature type="transmembrane region" description="Helical" evidence="1">
    <location>
        <begin position="12"/>
        <end position="35"/>
    </location>
</feature>
<keyword evidence="1" id="KW-0812">Transmembrane</keyword>
<keyword evidence="1" id="KW-1133">Transmembrane helix</keyword>
<evidence type="ECO:0008006" key="4">
    <source>
        <dbReference type="Google" id="ProtNLM"/>
    </source>
</evidence>
<name>A0ABY5JVM9_9BACI</name>
<proteinExistence type="predicted"/>
<dbReference type="RefSeq" id="WP_256709300.1">
    <property type="nucleotide sequence ID" value="NZ_CP101914.1"/>
</dbReference>
<feature type="transmembrane region" description="Helical" evidence="1">
    <location>
        <begin position="41"/>
        <end position="62"/>
    </location>
</feature>
<evidence type="ECO:0000313" key="3">
    <source>
        <dbReference type="Proteomes" id="UP001059773"/>
    </source>
</evidence>
<gene>
    <name evidence="2" type="ORF">NP439_06955</name>
</gene>
<protein>
    <recommendedName>
        <fullName evidence="4">RDD domain-containing protein</fullName>
    </recommendedName>
</protein>
<keyword evidence="1" id="KW-0472">Membrane</keyword>
<evidence type="ECO:0000256" key="1">
    <source>
        <dbReference type="SAM" id="Phobius"/>
    </source>
</evidence>